<evidence type="ECO:0000313" key="3">
    <source>
        <dbReference type="Proteomes" id="UP000625551"/>
    </source>
</evidence>
<evidence type="ECO:0000256" key="1">
    <source>
        <dbReference type="SAM" id="MobiDB-lite"/>
    </source>
</evidence>
<protein>
    <recommendedName>
        <fullName evidence="4">Adhesin domain-containing protein</fullName>
    </recommendedName>
</protein>
<feature type="compositionally biased region" description="Polar residues" evidence="1">
    <location>
        <begin position="1"/>
        <end position="14"/>
    </location>
</feature>
<evidence type="ECO:0000313" key="2">
    <source>
        <dbReference type="EMBL" id="MBD1398258.1"/>
    </source>
</evidence>
<feature type="region of interest" description="Disordered" evidence="1">
    <location>
        <begin position="1"/>
        <end position="20"/>
    </location>
</feature>
<comment type="caution">
    <text evidence="2">The sequence shown here is derived from an EMBL/GenBank/DDBJ whole genome shotgun (WGS) entry which is preliminary data.</text>
</comment>
<accession>A0ABR7XJ43</accession>
<sequence length="314" mass="34640">MPEQTGPASTSNPECTAEATAYDSEKRKTFEKTYKVNKSDVLNVENKFGRVHVNTWDRNEIQVKVEIISRASSEKNAQELLDKISIADKRSENTVFVRTEMESIKNHGGTRSFEINYTISMPDENALTVKNSFGDVYLAALKGKVDVNVKYGSLKSDRLSNASNSVSIAYGSGRCGYINGGQVHIAYSDLNMESTNGLKGSSKFSDFKIGSLAESLDLELKYGSLRVDNVSKNVRKINVASGFSPIYLNFDDNTTFDFDVNVQFGNFNVNKALVKYTTLEKSHTSAVYKGKFGSASSKASVSIVSKYGDVKFTR</sequence>
<gene>
    <name evidence="2" type="ORF">H9Q13_13895</name>
</gene>
<dbReference type="EMBL" id="JACXAJ010000007">
    <property type="protein sequence ID" value="MBD1398258.1"/>
    <property type="molecule type" value="Genomic_DNA"/>
</dbReference>
<proteinExistence type="predicted"/>
<dbReference type="Proteomes" id="UP000625551">
    <property type="component" value="Unassembled WGS sequence"/>
</dbReference>
<reference evidence="2 3" key="1">
    <citation type="submission" date="2020-09" db="EMBL/GenBank/DDBJ databases">
        <title>Genome sequencing and assembly of Pontibacter sp.</title>
        <authorList>
            <person name="Chhetri G."/>
        </authorList>
    </citation>
    <scope>NUCLEOTIDE SEQUENCE [LARGE SCALE GENOMIC DNA]</scope>
    <source>
        <strain evidence="2 3">JH31</strain>
    </source>
</reference>
<name>A0ABR7XJ43_9BACT</name>
<evidence type="ECO:0008006" key="4">
    <source>
        <dbReference type="Google" id="ProtNLM"/>
    </source>
</evidence>
<organism evidence="2 3">
    <name type="scientific">Pontibacter aquaedesilientis</name>
    <dbReference type="NCBI Taxonomy" id="2766980"/>
    <lineage>
        <taxon>Bacteria</taxon>
        <taxon>Pseudomonadati</taxon>
        <taxon>Bacteroidota</taxon>
        <taxon>Cytophagia</taxon>
        <taxon>Cytophagales</taxon>
        <taxon>Hymenobacteraceae</taxon>
        <taxon>Pontibacter</taxon>
    </lineage>
</organism>
<keyword evidence="3" id="KW-1185">Reference proteome</keyword>